<dbReference type="EMBL" id="JRWG01000012">
    <property type="protein sequence ID" value="KXN98045.1"/>
    <property type="molecule type" value="Genomic_DNA"/>
</dbReference>
<dbReference type="PATRIC" id="fig|1548749.3.peg.2873"/>
<dbReference type="AlphaFoldDB" id="A0A137REY2"/>
<dbReference type="RefSeq" id="WP_062623072.1">
    <property type="nucleotide sequence ID" value="NZ_JRWG01000012.1"/>
</dbReference>
<name>A0A137REY2_9FLAO</name>
<evidence type="ECO:0000256" key="1">
    <source>
        <dbReference type="SAM" id="Phobius"/>
    </source>
</evidence>
<gene>
    <name evidence="2" type="ORF">LS48_13755</name>
</gene>
<reference evidence="3" key="1">
    <citation type="submission" date="2014-10" db="EMBL/GenBank/DDBJ databases">
        <title>Genome sequencing of Vitellibacter sp. D-24.</title>
        <authorList>
            <person name="Thevarajoo S."/>
            <person name="Selvaratnam C."/>
            <person name="Goh K.M."/>
            <person name="Chong C.S."/>
        </authorList>
    </citation>
    <scope>NUCLEOTIDE SEQUENCE [LARGE SCALE GENOMIC DNA]</scope>
    <source>
        <strain evidence="3">D-24</strain>
    </source>
</reference>
<dbReference type="OrthoDB" id="1412480at2"/>
<reference evidence="2 3" key="2">
    <citation type="journal article" date="2016" name="Int. J. Syst. Evol. Microbiol.">
        <title>Vitellibacter aquimaris sp. nov., a marine bacterium isolated from seawater.</title>
        <authorList>
            <person name="Thevarajoo S."/>
            <person name="Selvaratnam C."/>
            <person name="Goh K.M."/>
            <person name="Hong K.W."/>
            <person name="Chan X.Y."/>
            <person name="Chan K.G."/>
            <person name="Chong C.S."/>
        </authorList>
    </citation>
    <scope>NUCLEOTIDE SEQUENCE [LARGE SCALE GENOMIC DNA]</scope>
    <source>
        <strain evidence="2 3">D-24</strain>
    </source>
</reference>
<evidence type="ECO:0000313" key="2">
    <source>
        <dbReference type="EMBL" id="KXN98045.1"/>
    </source>
</evidence>
<keyword evidence="3" id="KW-1185">Reference proteome</keyword>
<evidence type="ECO:0008006" key="4">
    <source>
        <dbReference type="Google" id="ProtNLM"/>
    </source>
</evidence>
<evidence type="ECO:0000313" key="3">
    <source>
        <dbReference type="Proteomes" id="UP000070138"/>
    </source>
</evidence>
<keyword evidence="1" id="KW-1133">Transmembrane helix</keyword>
<keyword evidence="1" id="KW-0812">Transmembrane</keyword>
<dbReference type="STRING" id="1548749.LS48_13755"/>
<proteinExistence type="predicted"/>
<feature type="transmembrane region" description="Helical" evidence="1">
    <location>
        <begin position="12"/>
        <end position="30"/>
    </location>
</feature>
<protein>
    <recommendedName>
        <fullName evidence="4">DUF748 domain-containing protein</fullName>
    </recommendedName>
</protein>
<comment type="caution">
    <text evidence="2">The sequence shown here is derived from an EMBL/GenBank/DDBJ whole genome shotgun (WGS) entry which is preliminary data.</text>
</comment>
<sequence length="515" mass="59427">MKRSFKKIVYTVLALGAVFIIGTVSINIILKNKLEDFIKTRLPENMIRSYDDITVETFGGSLSITNASLIIRNKKNNQEHTFVNVEKLKISDISYWNYLFNEEIHIENISLESPTIAHYENRIEKNEDSRRNSFVSIYKPIIIENLKINNTKLAIFEKGKDSTKLYTKGLSVELDGIKIDKKTITQKIPIEYKTYKAKSDTVFVKLGPYENLTAKGFRIENRNAKFNDLTLKTKYSKRKLSRLITKERDHYNLSLNSVSINSIDFGFKHNRFFAKSTMISLTAPSLEIYRDKLVVDDLKTKPLYSKMLRDLPFELTVDSLKITDGKIKYEERQNAENMGGSINFENLNAEMANVSNTYKSPTKTEIEIKSNFMGKTPITVNWSFDVQNMEDQFQFRAEVGQLVAERLNSFTEPNLKVMLEGNTNKTYFTIDGNNTSSTIDMKINYSDFKVILLQKDGKDKNKFLSTIANIFISKNSEKKDEFYKEGKANATRNKSKSVFNFLWINVKEALIKILI</sequence>
<dbReference type="Proteomes" id="UP000070138">
    <property type="component" value="Unassembled WGS sequence"/>
</dbReference>
<organism evidence="2 3">
    <name type="scientific">Aequorivita aquimaris</name>
    <dbReference type="NCBI Taxonomy" id="1548749"/>
    <lineage>
        <taxon>Bacteria</taxon>
        <taxon>Pseudomonadati</taxon>
        <taxon>Bacteroidota</taxon>
        <taxon>Flavobacteriia</taxon>
        <taxon>Flavobacteriales</taxon>
        <taxon>Flavobacteriaceae</taxon>
        <taxon>Aequorivita</taxon>
    </lineage>
</organism>
<accession>A0A137REY2</accession>
<keyword evidence="1" id="KW-0472">Membrane</keyword>